<gene>
    <name evidence="2" type="ORF">ETU37_11660</name>
</gene>
<evidence type="ECO:0000313" key="2">
    <source>
        <dbReference type="EMBL" id="RYU11908.1"/>
    </source>
</evidence>
<dbReference type="OrthoDB" id="3199549at2"/>
<dbReference type="NCBIfam" id="TIGR03057">
    <property type="entry name" value="xxxLxxG_by_4"/>
    <property type="match status" value="5"/>
</dbReference>
<reference evidence="2 3" key="1">
    <citation type="submission" date="2019-01" db="EMBL/GenBank/DDBJ databases">
        <title>Nocardioides guangzhouensis sp. nov., an actinobacterium isolated from soil.</title>
        <authorList>
            <person name="Fu Y."/>
            <person name="Cai Y."/>
            <person name="Lin Z."/>
            <person name="Chen P."/>
        </authorList>
    </citation>
    <scope>NUCLEOTIDE SEQUENCE [LARGE SCALE GENOMIC DNA]</scope>
    <source>
        <strain evidence="2 3">NBRC 105384</strain>
    </source>
</reference>
<dbReference type="EMBL" id="SDPU01000022">
    <property type="protein sequence ID" value="RYU11908.1"/>
    <property type="molecule type" value="Genomic_DNA"/>
</dbReference>
<evidence type="ECO:0008006" key="4">
    <source>
        <dbReference type="Google" id="ProtNLM"/>
    </source>
</evidence>
<proteinExistence type="predicted"/>
<keyword evidence="3" id="KW-1185">Reference proteome</keyword>
<evidence type="ECO:0000256" key="1">
    <source>
        <dbReference type="SAM" id="SignalP"/>
    </source>
</evidence>
<keyword evidence="1" id="KW-0732">Signal</keyword>
<dbReference type="Proteomes" id="UP000291189">
    <property type="component" value="Unassembled WGS sequence"/>
</dbReference>
<evidence type="ECO:0000313" key="3">
    <source>
        <dbReference type="Proteomes" id="UP000291189"/>
    </source>
</evidence>
<sequence>MTRRIHMPLRVAAVAAAVTLTGLSLAPAAVAAGGDVQVVNTETVQVYTDATGAVQTKRVYEQVAMTGSGTVDLANPIETDGLRNLDGFGGFDVEDGNQVANIAVDGEKRLRTVSNYDGDLPLEVSVQYFLDDERVEPGDLVGASGKLGVQYTVKNVTSSPQEVTYTDGSGGEVTKTVDVPIPMVGSLTTVAPSNFTDVQSDQANIAGDGKGGTKLSFTMTLFPPLGSDTAEFGYTAHIVDGVVPRADISALPVNPLASPTFKTAADSYQGGATTGETLADGATQIDSNLLKLRDGAGDLLAGLIQLRDGSSQLQAGLSGEAAPGAAKLADGAGQLDSGLGQINSGARRLADGTGEAFAGSRDLADGAKRLKGGLGDLDKGAGDLDAGANQLADGQKALAGGLKTLYDGVDLLPESVKEKLKADTSYNALLGALQAIADGVGKPTDVTSPVTGQPATLLGGLNAIKYGLRHPNGYDPVNCLTTKTACGAMDGVQTIAVNLKAATAAGGDLDQLIGAAQQAYSLAGCPALSAGLPPYPAFLGTPACTYGGLVIYGLNAPVGTSLPLVNKSFPLGGVKQQSQTASGALEDIYTKVDAGIVSLAIPKLASGLSNPAAGNCLTAKATATTADDCGIKEAATFIQTTGIPMLVDGIANNISTELMAGIGQPTAGCDPEETLRCAAAALAAGGGDLTAGVAKLVDGVNQLNDGGAKLAAGSGDLSDGLGRIDDGAGQLADGTGEAKDGSGRLADGAGQLADGLKDAADGSSRLTDGLATAADGAPKLVDGAERLSDEGTKKLVEAGEDTAQNYGELYATIEAGSERAQTENMAYGAPEGAMGLTAYSFVINGENGEGGRNLTRGVAGLAILGAGAGAFALRRRLI</sequence>
<organism evidence="2 3">
    <name type="scientific">Nocardioides iriomotensis</name>
    <dbReference type="NCBI Taxonomy" id="715784"/>
    <lineage>
        <taxon>Bacteria</taxon>
        <taxon>Bacillati</taxon>
        <taxon>Actinomycetota</taxon>
        <taxon>Actinomycetes</taxon>
        <taxon>Propionibacteriales</taxon>
        <taxon>Nocardioidaceae</taxon>
        <taxon>Nocardioides</taxon>
    </lineage>
</organism>
<feature type="signal peptide" evidence="1">
    <location>
        <begin position="1"/>
        <end position="31"/>
    </location>
</feature>
<feature type="chain" id="PRO_5020448102" description="Gram-positive cocci surface proteins LPxTG domain-containing protein" evidence="1">
    <location>
        <begin position="32"/>
        <end position="878"/>
    </location>
</feature>
<name>A0A4Q5J2L4_9ACTN</name>
<accession>A0A4Q5J2L4</accession>
<dbReference type="AlphaFoldDB" id="A0A4Q5J2L4"/>
<dbReference type="InterPro" id="IPR023908">
    <property type="entry name" value="xxxLxxG_rpt"/>
</dbReference>
<comment type="caution">
    <text evidence="2">The sequence shown here is derived from an EMBL/GenBank/DDBJ whole genome shotgun (WGS) entry which is preliminary data.</text>
</comment>
<dbReference type="RefSeq" id="WP_129987496.1">
    <property type="nucleotide sequence ID" value="NZ_SDPU01000022.1"/>
</dbReference>
<protein>
    <recommendedName>
        <fullName evidence="4">Gram-positive cocci surface proteins LPxTG domain-containing protein</fullName>
    </recommendedName>
</protein>